<keyword evidence="1" id="KW-1133">Transmembrane helix</keyword>
<evidence type="ECO:0000313" key="2">
    <source>
        <dbReference type="EnsemblMetazoa" id="XP_030846423"/>
    </source>
</evidence>
<reference evidence="3" key="1">
    <citation type="submission" date="2015-02" db="EMBL/GenBank/DDBJ databases">
        <title>Genome sequencing for Strongylocentrotus purpuratus.</title>
        <authorList>
            <person name="Murali S."/>
            <person name="Liu Y."/>
            <person name="Vee V."/>
            <person name="English A."/>
            <person name="Wang M."/>
            <person name="Skinner E."/>
            <person name="Han Y."/>
            <person name="Muzny D.M."/>
            <person name="Worley K.C."/>
            <person name="Gibbs R.A."/>
        </authorList>
    </citation>
    <scope>NUCLEOTIDE SEQUENCE</scope>
</reference>
<protein>
    <submittedName>
        <fullName evidence="2">Uncharacterized protein</fullName>
    </submittedName>
</protein>
<keyword evidence="1" id="KW-0472">Membrane</keyword>
<proteinExistence type="predicted"/>
<feature type="transmembrane region" description="Helical" evidence="1">
    <location>
        <begin position="207"/>
        <end position="226"/>
    </location>
</feature>
<dbReference type="Pfam" id="PF07690">
    <property type="entry name" value="MFS_1"/>
    <property type="match status" value="1"/>
</dbReference>
<reference evidence="2" key="2">
    <citation type="submission" date="2021-01" db="UniProtKB">
        <authorList>
            <consortium name="EnsemblMetazoa"/>
        </authorList>
    </citation>
    <scope>IDENTIFICATION</scope>
</reference>
<feature type="transmembrane region" description="Helical" evidence="1">
    <location>
        <begin position="289"/>
        <end position="313"/>
    </location>
</feature>
<feature type="transmembrane region" description="Helical" evidence="1">
    <location>
        <begin position="53"/>
        <end position="75"/>
    </location>
</feature>
<dbReference type="GO" id="GO:0008028">
    <property type="term" value="F:monocarboxylic acid transmembrane transporter activity"/>
    <property type="evidence" value="ECO:0000318"/>
    <property type="project" value="GO_Central"/>
</dbReference>
<feature type="transmembrane region" description="Helical" evidence="1">
    <location>
        <begin position="87"/>
        <end position="105"/>
    </location>
</feature>
<dbReference type="PANTHER" id="PTHR11360">
    <property type="entry name" value="MONOCARBOXYLATE TRANSPORTER"/>
    <property type="match status" value="1"/>
</dbReference>
<dbReference type="EnsemblMetazoa" id="XM_030990563">
    <property type="protein sequence ID" value="XP_030846423"/>
    <property type="gene ID" value="LOC100889671"/>
</dbReference>
<dbReference type="Proteomes" id="UP000007110">
    <property type="component" value="Unassembled WGS sequence"/>
</dbReference>
<dbReference type="InterPro" id="IPR011701">
    <property type="entry name" value="MFS"/>
</dbReference>
<dbReference type="KEGG" id="spu:100889671"/>
<dbReference type="Gene3D" id="1.20.1250.20">
    <property type="entry name" value="MFS general substrate transporter like domains"/>
    <property type="match status" value="1"/>
</dbReference>
<feature type="transmembrane region" description="Helical" evidence="1">
    <location>
        <begin position="325"/>
        <end position="345"/>
    </location>
</feature>
<accession>A0A7M7P5E5</accession>
<dbReference type="PANTHER" id="PTHR11360:SF172">
    <property type="entry name" value="MAJOR FACILITATOR SUPERFAMILY (MFS) PROFILE DOMAIN-CONTAINING PROTEIN"/>
    <property type="match status" value="1"/>
</dbReference>
<feature type="transmembrane region" description="Helical" evidence="1">
    <location>
        <begin position="177"/>
        <end position="195"/>
    </location>
</feature>
<evidence type="ECO:0000256" key="1">
    <source>
        <dbReference type="SAM" id="Phobius"/>
    </source>
</evidence>
<dbReference type="RefSeq" id="XP_030846423.1">
    <property type="nucleotide sequence ID" value="XM_030990563.1"/>
</dbReference>
<dbReference type="SUPFAM" id="SSF103473">
    <property type="entry name" value="MFS general substrate transporter"/>
    <property type="match status" value="1"/>
</dbReference>
<dbReference type="RefSeq" id="XP_030846421.1">
    <property type="nucleotide sequence ID" value="XM_030990561.1"/>
</dbReference>
<feature type="transmembrane region" description="Helical" evidence="1">
    <location>
        <begin position="357"/>
        <end position="383"/>
    </location>
</feature>
<sequence length="391" mass="43113">MTCIGKRVAAIAGRSGDRTKQDDVDLKDSAAKVKVTCKALWEDPMYFRWVTTFIWALVGAFNFGIIGDFTLFFIYLEEDLKSSVLELNWLGTLPWILFTVFAPLTTPLVKVLGYRSTLVGSNLACALGLFATSFPHQIWPMYITYSLVYGGGAVIYYVAGCFYITGYFDQKSCTGPVSSMGFFFELAVLVFSPVIQVTADAWGWRWSLRLLSACTLVVSGLLIIFIRKPPLDLSGRIVSPISDDDDQRERSSNDHESYLELATTKAETGKVSVTTSRGRYLKIMSMPSFWILELTVILSFTSLSFSLINLGSYLTSVGVSTRVTVILHSFLAGGGVVGRALVMFFSHKLPVPISSIFPVISILNCFLTILILTTSSVPVLYIYSTSESLGS</sequence>
<dbReference type="InterPro" id="IPR036259">
    <property type="entry name" value="MFS_trans_sf"/>
</dbReference>
<dbReference type="InterPro" id="IPR050327">
    <property type="entry name" value="Proton-linked_MCT"/>
</dbReference>
<name>A0A7M7P5E5_STRPU</name>
<dbReference type="RefSeq" id="XP_030846424.1">
    <property type="nucleotide sequence ID" value="XM_030990564.1"/>
</dbReference>
<organism evidence="2 3">
    <name type="scientific">Strongylocentrotus purpuratus</name>
    <name type="common">Purple sea urchin</name>
    <dbReference type="NCBI Taxonomy" id="7668"/>
    <lineage>
        <taxon>Eukaryota</taxon>
        <taxon>Metazoa</taxon>
        <taxon>Echinodermata</taxon>
        <taxon>Eleutherozoa</taxon>
        <taxon>Echinozoa</taxon>
        <taxon>Echinoidea</taxon>
        <taxon>Euechinoidea</taxon>
        <taxon>Echinacea</taxon>
        <taxon>Camarodonta</taxon>
        <taxon>Echinidea</taxon>
        <taxon>Strongylocentrotidae</taxon>
        <taxon>Strongylocentrotus</taxon>
    </lineage>
</organism>
<dbReference type="GO" id="GO:0005886">
    <property type="term" value="C:plasma membrane"/>
    <property type="evidence" value="ECO:0000318"/>
    <property type="project" value="GO_Central"/>
</dbReference>
<evidence type="ECO:0000313" key="3">
    <source>
        <dbReference type="Proteomes" id="UP000007110"/>
    </source>
</evidence>
<keyword evidence="1" id="KW-0812">Transmembrane</keyword>
<dbReference type="OrthoDB" id="5988195at2759"/>
<dbReference type="OMA" id="FRWISTF"/>
<feature type="transmembrane region" description="Helical" evidence="1">
    <location>
        <begin position="117"/>
        <end position="136"/>
    </location>
</feature>
<dbReference type="InParanoid" id="A0A7M7P5E5"/>
<dbReference type="EnsemblMetazoa" id="XM_030990564">
    <property type="protein sequence ID" value="XP_030846424"/>
    <property type="gene ID" value="LOC100889671"/>
</dbReference>
<keyword evidence="3" id="KW-1185">Reference proteome</keyword>
<dbReference type="AlphaFoldDB" id="A0A7M7P5E5"/>
<dbReference type="EnsemblMetazoa" id="XM_030990561">
    <property type="protein sequence ID" value="XP_030846421"/>
    <property type="gene ID" value="LOC100889671"/>
</dbReference>
<feature type="transmembrane region" description="Helical" evidence="1">
    <location>
        <begin position="142"/>
        <end position="165"/>
    </location>
</feature>
<dbReference type="GeneID" id="100889671"/>